<reference evidence="2 3" key="1">
    <citation type="submission" date="2024-09" db="EMBL/GenBank/DDBJ databases">
        <authorList>
            <person name="Sun Q."/>
            <person name="Mori K."/>
        </authorList>
    </citation>
    <scope>NUCLEOTIDE SEQUENCE [LARGE SCALE GENOMIC DNA]</scope>
    <source>
        <strain evidence="2 3">TBRC 1432</strain>
    </source>
</reference>
<evidence type="ECO:0000313" key="3">
    <source>
        <dbReference type="Proteomes" id="UP001589810"/>
    </source>
</evidence>
<dbReference type="Gene3D" id="3.10.450.50">
    <property type="match status" value="1"/>
</dbReference>
<feature type="domain" description="SnoaL-like" evidence="1">
    <location>
        <begin position="9"/>
        <end position="115"/>
    </location>
</feature>
<gene>
    <name evidence="2" type="ORF">ACFFH7_03260</name>
</gene>
<evidence type="ECO:0000313" key="2">
    <source>
        <dbReference type="EMBL" id="MFC0540481.1"/>
    </source>
</evidence>
<name>A0ABV6MKQ8_9PSEU</name>
<dbReference type="InterPro" id="IPR032710">
    <property type="entry name" value="NTF2-like_dom_sf"/>
</dbReference>
<organism evidence="2 3">
    <name type="scientific">Kutzneria chonburiensis</name>
    <dbReference type="NCBI Taxonomy" id="1483604"/>
    <lineage>
        <taxon>Bacteria</taxon>
        <taxon>Bacillati</taxon>
        <taxon>Actinomycetota</taxon>
        <taxon>Actinomycetes</taxon>
        <taxon>Pseudonocardiales</taxon>
        <taxon>Pseudonocardiaceae</taxon>
        <taxon>Kutzneria</taxon>
    </lineage>
</organism>
<evidence type="ECO:0000259" key="1">
    <source>
        <dbReference type="Pfam" id="PF12680"/>
    </source>
</evidence>
<dbReference type="PANTHER" id="PTHR41252:SF1">
    <property type="entry name" value="BLR2505 PROTEIN"/>
    <property type="match status" value="1"/>
</dbReference>
<sequence>MTTNKDRLRDVYTAVSAGDPQPLLAALADDVEWTIIGSTRLSGTFRGKQEVLDGLLRPLASRLAGPIRFTFDRFIADGDDVVMLATAEAMAVTGKPYNNTYCIVATFEDGRIRRMTDYVDTELITAALFTSP</sequence>
<accession>A0ABV6MKQ8</accession>
<dbReference type="Pfam" id="PF12680">
    <property type="entry name" value="SnoaL_2"/>
    <property type="match status" value="1"/>
</dbReference>
<comment type="caution">
    <text evidence="2">The sequence shown here is derived from an EMBL/GenBank/DDBJ whole genome shotgun (WGS) entry which is preliminary data.</text>
</comment>
<dbReference type="RefSeq" id="WP_273939269.1">
    <property type="nucleotide sequence ID" value="NZ_CP097263.1"/>
</dbReference>
<keyword evidence="3" id="KW-1185">Reference proteome</keyword>
<protein>
    <submittedName>
        <fullName evidence="2">Nuclear transport factor 2 family protein</fullName>
    </submittedName>
</protein>
<proteinExistence type="predicted"/>
<dbReference type="Proteomes" id="UP001589810">
    <property type="component" value="Unassembled WGS sequence"/>
</dbReference>
<dbReference type="InterPro" id="IPR037401">
    <property type="entry name" value="SnoaL-like"/>
</dbReference>
<dbReference type="PANTHER" id="PTHR41252">
    <property type="entry name" value="BLR2505 PROTEIN"/>
    <property type="match status" value="1"/>
</dbReference>
<dbReference type="EMBL" id="JBHLUD010000001">
    <property type="protein sequence ID" value="MFC0540481.1"/>
    <property type="molecule type" value="Genomic_DNA"/>
</dbReference>
<dbReference type="SUPFAM" id="SSF54427">
    <property type="entry name" value="NTF2-like"/>
    <property type="match status" value="1"/>
</dbReference>